<feature type="binding site" evidence="11">
    <location>
        <position position="328"/>
    </location>
    <ligand>
        <name>Zn(2+)</name>
        <dbReference type="ChEBI" id="CHEBI:29105"/>
        <note>catalytic</note>
    </ligand>
</feature>
<name>C1EEU8_MICCC</name>
<keyword evidence="4 11" id="KW-0479">Metal-binding</keyword>
<feature type="binding site" evidence="11">
    <location>
        <position position="60"/>
    </location>
    <ligand>
        <name>Zn(2+)</name>
        <dbReference type="ChEBI" id="CHEBI:29105"/>
        <note>catalytic</note>
    </ligand>
</feature>
<proteinExistence type="inferred from homology"/>
<evidence type="ECO:0000256" key="5">
    <source>
        <dbReference type="ARBA" id="ARBA00022801"/>
    </source>
</evidence>
<dbReference type="Proteomes" id="UP000002009">
    <property type="component" value="Chromosome 11"/>
</dbReference>
<dbReference type="GO" id="GO:0046872">
    <property type="term" value="F:metal ion binding"/>
    <property type="evidence" value="ECO:0007669"/>
    <property type="project" value="UniProtKB-KW"/>
</dbReference>
<dbReference type="RefSeq" id="XP_002505043.1">
    <property type="nucleotide sequence ID" value="XM_002504997.1"/>
</dbReference>
<evidence type="ECO:0000313" key="12">
    <source>
        <dbReference type="EMBL" id="ACO66301.1"/>
    </source>
</evidence>
<evidence type="ECO:0000256" key="11">
    <source>
        <dbReference type="PIRSR" id="PIRSR606329-3"/>
    </source>
</evidence>
<feature type="binding site" evidence="11">
    <location>
        <position position="62"/>
    </location>
    <ligand>
        <name>Zn(2+)</name>
        <dbReference type="ChEBI" id="CHEBI:29105"/>
        <note>catalytic</note>
    </ligand>
</feature>
<keyword evidence="5" id="KW-0378">Hydrolase</keyword>
<dbReference type="GO" id="GO:0003876">
    <property type="term" value="F:AMP deaminase activity"/>
    <property type="evidence" value="ECO:0007669"/>
    <property type="project" value="UniProtKB-EC"/>
</dbReference>
<sequence length="512" mass="59373">MHAILRVHSYGPSKSFCHKRLNLTEQKFSLHVMLNADREFMAQKEAPHRDFYNVRKVDTHVHHSACMNQKHLLRFIKAKLKREPHEQVIYRDGKFLNLREVFESINLSSYDLNVDTLDMHADKNTFHRFDRFNLKYNPCGQSRLREVFIKQDNLIRGRFLAEVTKEVISDLEAAKYQMAEYRISIYGRRAAEWDTLASWVLNNRIFSNNVVWLIQLPRLYNIYRGQGTVQNFQQMLDNIFQPLFEVTVDPSSHPALHHFLQLVVGFDMVDDESKPERRPSKHMRTPEEWDVPHNPAFAYYAYYVYANLYTLNKLRESKGLNTISFRPHAGEAGDIDHLAAAFLLTKNIAHGINLRKSPVLQYLYYLEQIGLNMSPLSNNSLFLDYHRNPFPVYFARGLRVTLSTDDPLQIHMTKEPLVEEYSVAASVWKLSAADLCEIARNSVLNSDFPHEDKQHWVSDTYWLPGPSGNDMKKTNVPNIRVQFRNDVLAAERALVAAGVAQATAKGRALHVS</sequence>
<dbReference type="SUPFAM" id="SSF51556">
    <property type="entry name" value="Metallo-dependent hydrolases"/>
    <property type="match status" value="1"/>
</dbReference>
<evidence type="ECO:0000256" key="3">
    <source>
        <dbReference type="ARBA" id="ARBA00012775"/>
    </source>
</evidence>
<dbReference type="AlphaFoldDB" id="C1EEU8"/>
<gene>
    <name evidence="12" type="ORF">MICPUN_98107</name>
</gene>
<feature type="binding site" evidence="10">
    <location>
        <begin position="406"/>
        <end position="409"/>
    </location>
    <ligand>
        <name>substrate</name>
    </ligand>
</feature>
<protein>
    <recommendedName>
        <fullName evidence="3">AMP deaminase</fullName>
        <ecNumber evidence="3">3.5.4.6</ecNumber>
    </recommendedName>
</protein>
<dbReference type="InParanoid" id="C1EEU8"/>
<evidence type="ECO:0000256" key="2">
    <source>
        <dbReference type="ARBA" id="ARBA00006676"/>
    </source>
</evidence>
<dbReference type="Gene3D" id="3.20.20.140">
    <property type="entry name" value="Metal-dependent hydrolases"/>
    <property type="match status" value="1"/>
</dbReference>
<dbReference type="KEGG" id="mis:MICPUN_98107"/>
<dbReference type="FunFam" id="3.20.20.140:FF:000035">
    <property type="entry name" value="Probable amp deaminase"/>
    <property type="match status" value="1"/>
</dbReference>
<feature type="binding site" evidence="11">
    <location>
        <position position="405"/>
    </location>
    <ligand>
        <name>Zn(2+)</name>
        <dbReference type="ChEBI" id="CHEBI:29105"/>
        <note>catalytic</note>
    </ligand>
</feature>
<dbReference type="GO" id="GO:0046033">
    <property type="term" value="P:AMP metabolic process"/>
    <property type="evidence" value="ECO:0007669"/>
    <property type="project" value="TreeGrafter"/>
</dbReference>
<keyword evidence="6 11" id="KW-0862">Zinc</keyword>
<comment type="similarity">
    <text evidence="2">Belongs to the metallo-dependent hydrolases superfamily. Adenosine and AMP deaminases family.</text>
</comment>
<evidence type="ECO:0000256" key="7">
    <source>
        <dbReference type="ARBA" id="ARBA00023080"/>
    </source>
</evidence>
<dbReference type="OrthoDB" id="1723809at2759"/>
<dbReference type="GeneID" id="8247758"/>
<dbReference type="FunFam" id="4.10.800.20:FF:000001">
    <property type="entry name" value="AMP deaminase"/>
    <property type="match status" value="1"/>
</dbReference>
<dbReference type="STRING" id="296587.C1EEU8"/>
<evidence type="ECO:0000256" key="4">
    <source>
        <dbReference type="ARBA" id="ARBA00022723"/>
    </source>
</evidence>
<evidence type="ECO:0000256" key="9">
    <source>
        <dbReference type="PIRSR" id="PIRSR606329-1"/>
    </source>
</evidence>
<comment type="cofactor">
    <cofactor evidence="11">
        <name>Zn(2+)</name>
        <dbReference type="ChEBI" id="CHEBI:29105"/>
    </cofactor>
    <text evidence="11">Binds 1 zinc ion per subunit.</text>
</comment>
<comment type="catalytic activity">
    <reaction evidence="8">
        <text>AMP + H2O + H(+) = IMP + NH4(+)</text>
        <dbReference type="Rhea" id="RHEA:14777"/>
        <dbReference type="ChEBI" id="CHEBI:15377"/>
        <dbReference type="ChEBI" id="CHEBI:15378"/>
        <dbReference type="ChEBI" id="CHEBI:28938"/>
        <dbReference type="ChEBI" id="CHEBI:58053"/>
        <dbReference type="ChEBI" id="CHEBI:456215"/>
        <dbReference type="EC" id="3.5.4.6"/>
    </reaction>
</comment>
<evidence type="ECO:0000256" key="6">
    <source>
        <dbReference type="ARBA" id="ARBA00022833"/>
    </source>
</evidence>
<dbReference type="PANTHER" id="PTHR11359:SF0">
    <property type="entry name" value="AMP DEAMINASE"/>
    <property type="match status" value="1"/>
</dbReference>
<dbReference type="eggNOG" id="KOG1096">
    <property type="taxonomic scope" value="Eukaryota"/>
</dbReference>
<dbReference type="InterPro" id="IPR006329">
    <property type="entry name" value="AMPD"/>
</dbReference>
<dbReference type="PANTHER" id="PTHR11359">
    <property type="entry name" value="AMP DEAMINASE"/>
    <property type="match status" value="1"/>
</dbReference>
<dbReference type="Gene3D" id="4.10.800.20">
    <property type="match status" value="1"/>
</dbReference>
<organism evidence="12 13">
    <name type="scientific">Micromonas commoda (strain RCC299 / NOUM17 / CCMP2709)</name>
    <name type="common">Picoplanktonic green alga</name>
    <dbReference type="NCBI Taxonomy" id="296587"/>
    <lineage>
        <taxon>Eukaryota</taxon>
        <taxon>Viridiplantae</taxon>
        <taxon>Chlorophyta</taxon>
        <taxon>Mamiellophyceae</taxon>
        <taxon>Mamiellales</taxon>
        <taxon>Mamiellaceae</taxon>
        <taxon>Micromonas</taxon>
    </lineage>
</organism>
<dbReference type="NCBIfam" id="TIGR01429">
    <property type="entry name" value="AMP_deaminase"/>
    <property type="match status" value="1"/>
</dbReference>
<keyword evidence="7" id="KW-0546">Nucleotide metabolism</keyword>
<dbReference type="PIRSF" id="PIRSF001251">
    <property type="entry name" value="AMP_deaminase_met"/>
    <property type="match status" value="1"/>
</dbReference>
<dbReference type="EC" id="3.5.4.6" evidence="3"/>
<accession>C1EEU8</accession>
<evidence type="ECO:0000313" key="13">
    <source>
        <dbReference type="Proteomes" id="UP000002009"/>
    </source>
</evidence>
<evidence type="ECO:0000256" key="10">
    <source>
        <dbReference type="PIRSR" id="PIRSR606329-2"/>
    </source>
</evidence>
<keyword evidence="13" id="KW-1185">Reference proteome</keyword>
<evidence type="ECO:0000256" key="8">
    <source>
        <dbReference type="ARBA" id="ARBA00051746"/>
    </source>
</evidence>
<feature type="active site" description="Proton acceptor" evidence="9">
    <location>
        <position position="350"/>
    </location>
</feature>
<dbReference type="Pfam" id="PF19326">
    <property type="entry name" value="AMP_deaminase"/>
    <property type="match status" value="1"/>
</dbReference>
<reference evidence="12 13" key="1">
    <citation type="journal article" date="2009" name="Science">
        <title>Green evolution and dynamic adaptations revealed by genomes of the marine picoeukaryotes Micromonas.</title>
        <authorList>
            <person name="Worden A.Z."/>
            <person name="Lee J.H."/>
            <person name="Mock T."/>
            <person name="Rouze P."/>
            <person name="Simmons M.P."/>
            <person name="Aerts A.L."/>
            <person name="Allen A.E."/>
            <person name="Cuvelier M.L."/>
            <person name="Derelle E."/>
            <person name="Everett M.V."/>
            <person name="Foulon E."/>
            <person name="Grimwood J."/>
            <person name="Gundlach H."/>
            <person name="Henrissat B."/>
            <person name="Napoli C."/>
            <person name="McDonald S.M."/>
            <person name="Parker M.S."/>
            <person name="Rombauts S."/>
            <person name="Salamov A."/>
            <person name="Von Dassow P."/>
            <person name="Badger J.H."/>
            <person name="Coutinho P.M."/>
            <person name="Demir E."/>
            <person name="Dubchak I."/>
            <person name="Gentemann C."/>
            <person name="Eikrem W."/>
            <person name="Gready J.E."/>
            <person name="John U."/>
            <person name="Lanier W."/>
            <person name="Lindquist E.A."/>
            <person name="Lucas S."/>
            <person name="Mayer K.F."/>
            <person name="Moreau H."/>
            <person name="Not F."/>
            <person name="Otillar R."/>
            <person name="Panaud O."/>
            <person name="Pangilinan J."/>
            <person name="Paulsen I."/>
            <person name="Piegu B."/>
            <person name="Poliakov A."/>
            <person name="Robbens S."/>
            <person name="Schmutz J."/>
            <person name="Toulza E."/>
            <person name="Wyss T."/>
            <person name="Zelensky A."/>
            <person name="Zhou K."/>
            <person name="Armbrust E.V."/>
            <person name="Bhattacharya D."/>
            <person name="Goodenough U.W."/>
            <person name="Van de Peer Y."/>
            <person name="Grigoriev I.V."/>
        </authorList>
    </citation>
    <scope>NUCLEOTIDE SEQUENCE [LARGE SCALE GENOMIC DNA]</scope>
    <source>
        <strain evidence="13">RCC299 / NOUM17</strain>
    </source>
</reference>
<feature type="binding site" evidence="10">
    <location>
        <position position="62"/>
    </location>
    <ligand>
        <name>substrate</name>
    </ligand>
</feature>
<feature type="binding site" evidence="10">
    <location>
        <position position="331"/>
    </location>
    <ligand>
        <name>substrate</name>
    </ligand>
</feature>
<dbReference type="GO" id="GO:0005829">
    <property type="term" value="C:cytosol"/>
    <property type="evidence" value="ECO:0007669"/>
    <property type="project" value="TreeGrafter"/>
</dbReference>
<dbReference type="EMBL" id="CP001330">
    <property type="protein sequence ID" value="ACO66301.1"/>
    <property type="molecule type" value="Genomic_DNA"/>
</dbReference>
<dbReference type="OMA" id="FHRKFPY"/>
<dbReference type="GO" id="GO:0032264">
    <property type="term" value="P:IMP salvage"/>
    <property type="evidence" value="ECO:0007669"/>
    <property type="project" value="InterPro"/>
</dbReference>
<dbReference type="InterPro" id="IPR032466">
    <property type="entry name" value="Metal_Hydrolase"/>
</dbReference>
<evidence type="ECO:0000256" key="1">
    <source>
        <dbReference type="ARBA" id="ARBA00004955"/>
    </source>
</evidence>
<comment type="pathway">
    <text evidence="1">Purine metabolism; IMP biosynthesis via salvage pathway; IMP from AMP: step 1/1.</text>
</comment>
<dbReference type="FunCoup" id="C1EEU8">
    <property type="interactions" value="1441"/>
</dbReference>